<accession>A0A0G1WVK6</accession>
<dbReference type="EMBL" id="LCPE01000014">
    <property type="protein sequence ID" value="KKU94403.1"/>
    <property type="molecule type" value="Genomic_DNA"/>
</dbReference>
<dbReference type="InterPro" id="IPR001375">
    <property type="entry name" value="Peptidase_S9_cat"/>
</dbReference>
<sequence length="330" mass="36311">MKWVAVFLAGLVTGAVGMWGMNRIGVRDQGLEIAGRGVAEKPLEKYRVESLGGRRSEAGAIQLGEVEAIEGAVRVQNFSFTTEGKKVTGLAHIPVGCSETAKCPVIVQFRGYADVEGYYSGFGTRRSAQKYAEAGFISLAPDFLGYGGSDMPSGNIFEERFQRYTTGLDLLVSVGGWPFADGEKIGIWGHSNGGQVALTVLEATKRPYATTLWAPVTAAFPYSILYYTNEATDGGKLLRRELANFERDYDTDQFNLLNYLDRVVAPVQIHQGTADESVPVEWNRDLVRRMQEDGEAGNGVTYYEYTGADHNLVPSWSIVVERDINFFINI</sequence>
<evidence type="ECO:0000313" key="3">
    <source>
        <dbReference type="Proteomes" id="UP000034877"/>
    </source>
</evidence>
<organism evidence="2 3">
    <name type="scientific">Candidatus Amesbacteria bacterium GW2011_GWC1_48_10</name>
    <dbReference type="NCBI Taxonomy" id="1618365"/>
    <lineage>
        <taxon>Bacteria</taxon>
        <taxon>Candidatus Amesiibacteriota</taxon>
    </lineage>
</organism>
<dbReference type="InterPro" id="IPR029058">
    <property type="entry name" value="AB_hydrolase_fold"/>
</dbReference>
<evidence type="ECO:0000313" key="2">
    <source>
        <dbReference type="EMBL" id="KKU94403.1"/>
    </source>
</evidence>
<reference evidence="2 3" key="1">
    <citation type="journal article" date="2015" name="Nature">
        <title>rRNA introns, odd ribosomes, and small enigmatic genomes across a large radiation of phyla.</title>
        <authorList>
            <person name="Brown C.T."/>
            <person name="Hug L.A."/>
            <person name="Thomas B.C."/>
            <person name="Sharon I."/>
            <person name="Castelle C.J."/>
            <person name="Singh A."/>
            <person name="Wilkins M.J."/>
            <person name="Williams K.H."/>
            <person name="Banfield J.F."/>
        </authorList>
    </citation>
    <scope>NUCLEOTIDE SEQUENCE [LARGE SCALE GENOMIC DNA]</scope>
</reference>
<dbReference type="Gene3D" id="3.40.50.1820">
    <property type="entry name" value="alpha/beta hydrolase"/>
    <property type="match status" value="1"/>
</dbReference>
<comment type="caution">
    <text evidence="2">The sequence shown here is derived from an EMBL/GenBank/DDBJ whole genome shotgun (WGS) entry which is preliminary data.</text>
</comment>
<dbReference type="GO" id="GO:0008236">
    <property type="term" value="F:serine-type peptidase activity"/>
    <property type="evidence" value="ECO:0007669"/>
    <property type="project" value="InterPro"/>
</dbReference>
<dbReference type="InterPro" id="IPR050261">
    <property type="entry name" value="FrsA_esterase"/>
</dbReference>
<gene>
    <name evidence="2" type="ORF">UY22_C0014G0027</name>
</gene>
<dbReference type="GO" id="GO:0006508">
    <property type="term" value="P:proteolysis"/>
    <property type="evidence" value="ECO:0007669"/>
    <property type="project" value="InterPro"/>
</dbReference>
<dbReference type="Proteomes" id="UP000034877">
    <property type="component" value="Unassembled WGS sequence"/>
</dbReference>
<proteinExistence type="predicted"/>
<dbReference type="AlphaFoldDB" id="A0A0G1WVK6"/>
<dbReference type="Pfam" id="PF00326">
    <property type="entry name" value="Peptidase_S9"/>
    <property type="match status" value="1"/>
</dbReference>
<evidence type="ECO:0000259" key="1">
    <source>
        <dbReference type="Pfam" id="PF00326"/>
    </source>
</evidence>
<protein>
    <submittedName>
        <fullName evidence="2">Peptidase</fullName>
    </submittedName>
</protein>
<dbReference type="SUPFAM" id="SSF53474">
    <property type="entry name" value="alpha/beta-Hydrolases"/>
    <property type="match status" value="1"/>
</dbReference>
<name>A0A0G1WVK6_9BACT</name>
<feature type="domain" description="Peptidase S9 prolyl oligopeptidase catalytic" evidence="1">
    <location>
        <begin position="132"/>
        <end position="312"/>
    </location>
</feature>
<dbReference type="PANTHER" id="PTHR22946">
    <property type="entry name" value="DIENELACTONE HYDROLASE DOMAIN-CONTAINING PROTEIN-RELATED"/>
    <property type="match status" value="1"/>
</dbReference>